<sequence>MDQNPAPAPPGRPLRLILAGAGLRGRTYADHAADTGRAEIVAIAEPDPERATAAGIRHPNAERYGDWRELADRPLEADAVIIATQDADHVEPAIRFAELGYHVLLEKPMATGEDDVRRIVAAVAGAGVMLAVCHVLRYTPYTQGVKAIVDSGRLGDIVSVEHLEPVGWWHQAHSFVRGNWRREDLASPMILAKSSHDLDWLSYIVGSRVTKVSSFGSLSHFRPENRPAGAADNCLDCSVESTCPYSAPRLYLGCLGDPRRERWPLDAVTRSRTPEGVVRALREGPYGRCVYACDNDVVDHQVVNLEYAGGATASFTMTAFTPFTHRKTRIFGTRGFLDGDGERVTVTDFVTGEEETFEPGLGGPDAGSGHGGGDERLVDAFLEALATGDAAHILSDPATSLESHLVAWAAERSRHRGTVEHLPL</sequence>
<keyword evidence="6" id="KW-1185">Reference proteome</keyword>
<comment type="caution">
    <text evidence="5">The sequence shown here is derived from an EMBL/GenBank/DDBJ whole genome shotgun (WGS) entry which is preliminary data.</text>
</comment>
<dbReference type="EMBL" id="BJMN01000003">
    <property type="protein sequence ID" value="GEB54799.1"/>
    <property type="molecule type" value="Genomic_DNA"/>
</dbReference>
<dbReference type="SUPFAM" id="SSF51735">
    <property type="entry name" value="NAD(P)-binding Rossmann-fold domains"/>
    <property type="match status" value="1"/>
</dbReference>
<feature type="compositionally biased region" description="Gly residues" evidence="2">
    <location>
        <begin position="360"/>
        <end position="371"/>
    </location>
</feature>
<proteinExistence type="inferred from homology"/>
<name>A0A4Y3RBS0_9ACTN</name>
<evidence type="ECO:0000313" key="6">
    <source>
        <dbReference type="Proteomes" id="UP000315226"/>
    </source>
</evidence>
<dbReference type="InterPro" id="IPR000683">
    <property type="entry name" value="Gfo/Idh/MocA-like_OxRdtase_N"/>
</dbReference>
<dbReference type="PANTHER" id="PTHR43377:SF2">
    <property type="entry name" value="BINDING ROSSMANN FOLD OXIDOREDUCTASE, PUTATIVE (AFU_ORTHOLOGUE AFUA_4G00560)-RELATED"/>
    <property type="match status" value="1"/>
</dbReference>
<comment type="similarity">
    <text evidence="1">Belongs to the Gfo/Idh/MocA family.</text>
</comment>
<evidence type="ECO:0000259" key="3">
    <source>
        <dbReference type="Pfam" id="PF01408"/>
    </source>
</evidence>
<gene>
    <name evidence="5" type="ORF">SGA01_04040</name>
</gene>
<feature type="region of interest" description="Disordered" evidence="2">
    <location>
        <begin position="353"/>
        <end position="373"/>
    </location>
</feature>
<organism evidence="5 6">
    <name type="scientific">Streptomyces gardneri</name>
    <dbReference type="NCBI Taxonomy" id="66892"/>
    <lineage>
        <taxon>Bacteria</taxon>
        <taxon>Bacillati</taxon>
        <taxon>Actinomycetota</taxon>
        <taxon>Actinomycetes</taxon>
        <taxon>Kitasatosporales</taxon>
        <taxon>Streptomycetaceae</taxon>
        <taxon>Streptomyces</taxon>
    </lineage>
</organism>
<dbReference type="Pfam" id="PF02894">
    <property type="entry name" value="GFO_IDH_MocA_C"/>
    <property type="match status" value="1"/>
</dbReference>
<accession>A0A4Y3RBS0</accession>
<dbReference type="GO" id="GO:0000166">
    <property type="term" value="F:nucleotide binding"/>
    <property type="evidence" value="ECO:0007669"/>
    <property type="project" value="InterPro"/>
</dbReference>
<evidence type="ECO:0000256" key="2">
    <source>
        <dbReference type="SAM" id="MobiDB-lite"/>
    </source>
</evidence>
<feature type="domain" description="Gfo/Idh/MocA-like oxidoreductase C-terminal" evidence="4">
    <location>
        <begin position="146"/>
        <end position="415"/>
    </location>
</feature>
<dbReference type="Pfam" id="PF01408">
    <property type="entry name" value="GFO_IDH_MocA"/>
    <property type="match status" value="1"/>
</dbReference>
<dbReference type="InterPro" id="IPR004104">
    <property type="entry name" value="Gfo/Idh/MocA-like_OxRdtase_C"/>
</dbReference>
<dbReference type="SUPFAM" id="SSF55347">
    <property type="entry name" value="Glyceraldehyde-3-phosphate dehydrogenase-like, C-terminal domain"/>
    <property type="match status" value="1"/>
</dbReference>
<protein>
    <submittedName>
        <fullName evidence="5">Oxidoreductase</fullName>
    </submittedName>
</protein>
<evidence type="ECO:0000313" key="5">
    <source>
        <dbReference type="EMBL" id="GEB54799.1"/>
    </source>
</evidence>
<evidence type="ECO:0000256" key="1">
    <source>
        <dbReference type="ARBA" id="ARBA00010928"/>
    </source>
</evidence>
<dbReference type="InterPro" id="IPR051450">
    <property type="entry name" value="Gfo/Idh/MocA_Oxidoreductases"/>
</dbReference>
<dbReference type="InterPro" id="IPR036291">
    <property type="entry name" value="NAD(P)-bd_dom_sf"/>
</dbReference>
<dbReference type="Gene3D" id="3.30.360.10">
    <property type="entry name" value="Dihydrodipicolinate Reductase, domain 2"/>
    <property type="match status" value="1"/>
</dbReference>
<feature type="domain" description="Gfo/Idh/MocA-like oxidoreductase N-terminal" evidence="3">
    <location>
        <begin position="15"/>
        <end position="133"/>
    </location>
</feature>
<evidence type="ECO:0000259" key="4">
    <source>
        <dbReference type="Pfam" id="PF02894"/>
    </source>
</evidence>
<dbReference type="Gene3D" id="3.40.50.720">
    <property type="entry name" value="NAD(P)-binding Rossmann-like Domain"/>
    <property type="match status" value="1"/>
</dbReference>
<reference evidence="5 6" key="1">
    <citation type="submission" date="2019-06" db="EMBL/GenBank/DDBJ databases">
        <title>Whole genome shotgun sequence of Streptomyces gardneri NBRC 12865.</title>
        <authorList>
            <person name="Hosoyama A."/>
            <person name="Uohara A."/>
            <person name="Ohji S."/>
            <person name="Ichikawa N."/>
        </authorList>
    </citation>
    <scope>NUCLEOTIDE SEQUENCE [LARGE SCALE GENOMIC DNA]</scope>
    <source>
        <strain evidence="5 6">NBRC 12865</strain>
    </source>
</reference>
<dbReference type="Proteomes" id="UP000315226">
    <property type="component" value="Unassembled WGS sequence"/>
</dbReference>
<dbReference type="PANTHER" id="PTHR43377">
    <property type="entry name" value="BILIVERDIN REDUCTASE A"/>
    <property type="match status" value="1"/>
</dbReference>
<dbReference type="RefSeq" id="WP_229917721.1">
    <property type="nucleotide sequence ID" value="NZ_BJMN01000003.1"/>
</dbReference>
<dbReference type="AlphaFoldDB" id="A0A4Y3RBS0"/>